<name>A0ABP9PWF0_9PSEU</name>
<keyword evidence="1" id="KW-0812">Transmembrane</keyword>
<comment type="caution">
    <text evidence="2">The sequence shown here is derived from an EMBL/GenBank/DDBJ whole genome shotgun (WGS) entry which is preliminary data.</text>
</comment>
<gene>
    <name evidence="2" type="ORF">GCM10023214_05610</name>
</gene>
<evidence type="ECO:0000256" key="1">
    <source>
        <dbReference type="SAM" id="Phobius"/>
    </source>
</evidence>
<accession>A0ABP9PWF0</accession>
<organism evidence="2 3">
    <name type="scientific">Amycolatopsis dongchuanensis</name>
    <dbReference type="NCBI Taxonomy" id="1070866"/>
    <lineage>
        <taxon>Bacteria</taxon>
        <taxon>Bacillati</taxon>
        <taxon>Actinomycetota</taxon>
        <taxon>Actinomycetes</taxon>
        <taxon>Pseudonocardiales</taxon>
        <taxon>Pseudonocardiaceae</taxon>
        <taxon>Amycolatopsis</taxon>
    </lineage>
</organism>
<feature type="transmembrane region" description="Helical" evidence="1">
    <location>
        <begin position="98"/>
        <end position="119"/>
    </location>
</feature>
<dbReference type="Proteomes" id="UP001500192">
    <property type="component" value="Unassembled WGS sequence"/>
</dbReference>
<evidence type="ECO:0000313" key="3">
    <source>
        <dbReference type="Proteomes" id="UP001500192"/>
    </source>
</evidence>
<keyword evidence="3" id="KW-1185">Reference proteome</keyword>
<protein>
    <recommendedName>
        <fullName evidence="4">RDD domain-containing protein</fullName>
    </recommendedName>
</protein>
<reference evidence="3" key="1">
    <citation type="journal article" date="2019" name="Int. J. Syst. Evol. Microbiol.">
        <title>The Global Catalogue of Microorganisms (GCM) 10K type strain sequencing project: providing services to taxonomists for standard genome sequencing and annotation.</title>
        <authorList>
            <consortium name="The Broad Institute Genomics Platform"/>
            <consortium name="The Broad Institute Genome Sequencing Center for Infectious Disease"/>
            <person name="Wu L."/>
            <person name="Ma J."/>
        </authorList>
    </citation>
    <scope>NUCLEOTIDE SEQUENCE [LARGE SCALE GENOMIC DNA]</scope>
    <source>
        <strain evidence="3">JCM 18054</strain>
    </source>
</reference>
<sequence>MQTVCDPIRTIPSGKMPVLGTGQGFGFMFLHNTRPDARGAFFTTRWLMIVLPIVPLGRYYVRQGPTTDSAGFSSVGTSTEYTILGRSRLRLVELLRTLALFWVVFPAAGVGPIILSIIWDNDESSEWPQAVGALVGIVLIVLVLVAHQVYRRKWRPLREACWPPVPLAERRENAG</sequence>
<keyword evidence="1" id="KW-1133">Transmembrane helix</keyword>
<keyword evidence="1" id="KW-0472">Membrane</keyword>
<feature type="transmembrane region" description="Helical" evidence="1">
    <location>
        <begin position="131"/>
        <end position="150"/>
    </location>
</feature>
<proteinExistence type="predicted"/>
<evidence type="ECO:0000313" key="2">
    <source>
        <dbReference type="EMBL" id="GAA5153100.1"/>
    </source>
</evidence>
<dbReference type="EMBL" id="BAABIB010000017">
    <property type="protein sequence ID" value="GAA5153100.1"/>
    <property type="molecule type" value="Genomic_DNA"/>
</dbReference>
<evidence type="ECO:0008006" key="4">
    <source>
        <dbReference type="Google" id="ProtNLM"/>
    </source>
</evidence>